<organism evidence="1 2">
    <name type="scientific">Characodon lateralis</name>
    <dbReference type="NCBI Taxonomy" id="208331"/>
    <lineage>
        <taxon>Eukaryota</taxon>
        <taxon>Metazoa</taxon>
        <taxon>Chordata</taxon>
        <taxon>Craniata</taxon>
        <taxon>Vertebrata</taxon>
        <taxon>Euteleostomi</taxon>
        <taxon>Actinopterygii</taxon>
        <taxon>Neopterygii</taxon>
        <taxon>Teleostei</taxon>
        <taxon>Neoteleostei</taxon>
        <taxon>Acanthomorphata</taxon>
        <taxon>Ovalentaria</taxon>
        <taxon>Atherinomorphae</taxon>
        <taxon>Cyprinodontiformes</taxon>
        <taxon>Goodeidae</taxon>
        <taxon>Characodon</taxon>
    </lineage>
</organism>
<evidence type="ECO:0000313" key="1">
    <source>
        <dbReference type="EMBL" id="MED6276750.1"/>
    </source>
</evidence>
<proteinExistence type="predicted"/>
<reference evidence="1 2" key="1">
    <citation type="submission" date="2021-06" db="EMBL/GenBank/DDBJ databases">
        <authorList>
            <person name="Palmer J.M."/>
        </authorList>
    </citation>
    <scope>NUCLEOTIDE SEQUENCE [LARGE SCALE GENOMIC DNA]</scope>
    <source>
        <strain evidence="1 2">CL_MEX2019</strain>
        <tissue evidence="1">Muscle</tissue>
    </source>
</reference>
<comment type="caution">
    <text evidence="1">The sequence shown here is derived from an EMBL/GenBank/DDBJ whole genome shotgun (WGS) entry which is preliminary data.</text>
</comment>
<accession>A0ABU7DRX7</accession>
<name>A0ABU7DRX7_9TELE</name>
<dbReference type="Proteomes" id="UP001352852">
    <property type="component" value="Unassembled WGS sequence"/>
</dbReference>
<sequence>MALLITHRKDGMKMKSRETGTKNGCDWQVLPYSCTSSGVIKLEFLSSRNPEGRIRLFTLLSGTQASKPSSVLLFS</sequence>
<gene>
    <name evidence="1" type="ORF">CHARACLAT_006199</name>
</gene>
<keyword evidence="2" id="KW-1185">Reference proteome</keyword>
<dbReference type="EMBL" id="JAHUTJ010033106">
    <property type="protein sequence ID" value="MED6276750.1"/>
    <property type="molecule type" value="Genomic_DNA"/>
</dbReference>
<evidence type="ECO:0000313" key="2">
    <source>
        <dbReference type="Proteomes" id="UP001352852"/>
    </source>
</evidence>
<protein>
    <submittedName>
        <fullName evidence="1">Uncharacterized protein</fullName>
    </submittedName>
</protein>